<evidence type="ECO:0000259" key="3">
    <source>
        <dbReference type="Pfam" id="PF02397"/>
    </source>
</evidence>
<organism evidence="4 5">
    <name type="scientific">Deefgea tanakiae</name>
    <dbReference type="NCBI Taxonomy" id="2865840"/>
    <lineage>
        <taxon>Bacteria</taxon>
        <taxon>Pseudomonadati</taxon>
        <taxon>Pseudomonadota</taxon>
        <taxon>Betaproteobacteria</taxon>
        <taxon>Neisseriales</taxon>
        <taxon>Chitinibacteraceae</taxon>
        <taxon>Deefgea</taxon>
    </lineage>
</organism>
<accession>A0ABX8ZDJ5</accession>
<keyword evidence="2" id="KW-0472">Membrane</keyword>
<dbReference type="Proteomes" id="UP000825679">
    <property type="component" value="Chromosome"/>
</dbReference>
<feature type="transmembrane region" description="Helical" evidence="2">
    <location>
        <begin position="50"/>
        <end position="71"/>
    </location>
</feature>
<dbReference type="GO" id="GO:0016740">
    <property type="term" value="F:transferase activity"/>
    <property type="evidence" value="ECO:0007669"/>
    <property type="project" value="UniProtKB-KW"/>
</dbReference>
<dbReference type="PANTHER" id="PTHR30576:SF10">
    <property type="entry name" value="SLL5057 PROTEIN"/>
    <property type="match status" value="1"/>
</dbReference>
<dbReference type="PANTHER" id="PTHR30576">
    <property type="entry name" value="COLANIC BIOSYNTHESIS UDP-GLUCOSE LIPID CARRIER TRANSFERASE"/>
    <property type="match status" value="1"/>
</dbReference>
<reference evidence="4 5" key="1">
    <citation type="submission" date="2021-08" db="EMBL/GenBank/DDBJ databases">
        <title>complete genome sequencing of Deefgea sp. D25.</title>
        <authorList>
            <person name="Bae J.-W."/>
            <person name="Gim D.-H."/>
        </authorList>
    </citation>
    <scope>NUCLEOTIDE SEQUENCE [LARGE SCALE GENOMIC DNA]</scope>
    <source>
        <strain evidence="4 5">D25</strain>
    </source>
</reference>
<proteinExistence type="inferred from homology"/>
<keyword evidence="4" id="KW-0808">Transferase</keyword>
<evidence type="ECO:0000256" key="1">
    <source>
        <dbReference type="ARBA" id="ARBA00006464"/>
    </source>
</evidence>
<keyword evidence="2" id="KW-1133">Transmembrane helix</keyword>
<keyword evidence="5" id="KW-1185">Reference proteome</keyword>
<evidence type="ECO:0000313" key="4">
    <source>
        <dbReference type="EMBL" id="QZA78949.1"/>
    </source>
</evidence>
<name>A0ABX8ZDJ5_9NEIS</name>
<feature type="domain" description="Bacterial sugar transferase" evidence="3">
    <location>
        <begin position="45"/>
        <end position="231"/>
    </location>
</feature>
<gene>
    <name evidence="4" type="ORF">K4H28_05995</name>
</gene>
<evidence type="ECO:0000256" key="2">
    <source>
        <dbReference type="SAM" id="Phobius"/>
    </source>
</evidence>
<keyword evidence="2" id="KW-0812">Transmembrane</keyword>
<protein>
    <submittedName>
        <fullName evidence="4">Sugar transferase</fullName>
    </submittedName>
</protein>
<dbReference type="EMBL" id="CP081150">
    <property type="protein sequence ID" value="QZA78949.1"/>
    <property type="molecule type" value="Genomic_DNA"/>
</dbReference>
<evidence type="ECO:0000313" key="5">
    <source>
        <dbReference type="Proteomes" id="UP000825679"/>
    </source>
</evidence>
<dbReference type="RefSeq" id="WP_221007468.1">
    <property type="nucleotide sequence ID" value="NZ_CP081150.1"/>
</dbReference>
<dbReference type="Pfam" id="PF02397">
    <property type="entry name" value="Bac_transf"/>
    <property type="match status" value="1"/>
</dbReference>
<dbReference type="InterPro" id="IPR003362">
    <property type="entry name" value="Bact_transf"/>
</dbReference>
<comment type="similarity">
    <text evidence="1">Belongs to the bacterial sugar transferase family.</text>
</comment>
<sequence length="237" mass="27645">MNTPLELSQLKLLEKRYSQINIQRWRVRLLRGRFHLRLQVTRTVRRAWDISAAVMALLLAWPVWLCIAVAIKLTDGGPIFHWQRRVGYRGQLFDFPKFRSMVINAEALQSALANQHQDSHTFKLARDPRVTWIGRWIRRLSLDEFPQLWCVLKGEMTLVGPRPPLPKEVALYGLYARQRLEIKPGLTCIWQVSGRSEVAFMGQLEMDLDYIRRRSLALDIRILLKTIPAVVFGRGAY</sequence>